<keyword evidence="1" id="KW-0812">Transmembrane</keyword>
<feature type="transmembrane region" description="Helical" evidence="1">
    <location>
        <begin position="325"/>
        <end position="343"/>
    </location>
</feature>
<dbReference type="AlphaFoldDB" id="A0A1I4GUP4"/>
<proteinExistence type="predicted"/>
<feature type="transmembrane region" description="Helical" evidence="1">
    <location>
        <begin position="138"/>
        <end position="159"/>
    </location>
</feature>
<dbReference type="EMBL" id="FOSZ01000010">
    <property type="protein sequence ID" value="SFL33822.1"/>
    <property type="molecule type" value="Genomic_DNA"/>
</dbReference>
<feature type="transmembrane region" description="Helical" evidence="1">
    <location>
        <begin position="52"/>
        <end position="71"/>
    </location>
</feature>
<dbReference type="Pfam" id="PF05940">
    <property type="entry name" value="NnrS"/>
    <property type="match status" value="1"/>
</dbReference>
<feature type="transmembrane region" description="Helical" evidence="1">
    <location>
        <begin position="106"/>
        <end position="126"/>
    </location>
</feature>
<keyword evidence="3" id="KW-1185">Reference proteome</keyword>
<feature type="transmembrane region" description="Helical" evidence="1">
    <location>
        <begin position="349"/>
        <end position="371"/>
    </location>
</feature>
<feature type="transmembrane region" description="Helical" evidence="1">
    <location>
        <begin position="207"/>
        <end position="224"/>
    </location>
</feature>
<dbReference type="STRING" id="1280847.SAMN04488036_11014"/>
<name>A0A1I4GUP4_9RHOB</name>
<feature type="transmembrane region" description="Helical" evidence="1">
    <location>
        <begin position="259"/>
        <end position="280"/>
    </location>
</feature>
<dbReference type="OrthoDB" id="5146486at2"/>
<reference evidence="3" key="1">
    <citation type="submission" date="2016-10" db="EMBL/GenBank/DDBJ databases">
        <authorList>
            <person name="Varghese N."/>
            <person name="Submissions S."/>
        </authorList>
    </citation>
    <scope>NUCLEOTIDE SEQUENCE [LARGE SCALE GENOMIC DNA]</scope>
    <source>
        <strain evidence="3">DSM 28453</strain>
    </source>
</reference>
<evidence type="ECO:0000313" key="2">
    <source>
        <dbReference type="EMBL" id="SFL33822.1"/>
    </source>
</evidence>
<feature type="transmembrane region" description="Helical" evidence="1">
    <location>
        <begin position="165"/>
        <end position="186"/>
    </location>
</feature>
<feature type="transmembrane region" description="Helical" evidence="1">
    <location>
        <begin position="292"/>
        <end position="313"/>
    </location>
</feature>
<protein>
    <submittedName>
        <fullName evidence="2">Uncharacterized protein involved in response to NO</fullName>
    </submittedName>
</protein>
<gene>
    <name evidence="2" type="ORF">SAMN04488036_11014</name>
</gene>
<dbReference type="RefSeq" id="WP_093325689.1">
    <property type="nucleotide sequence ID" value="NZ_FOSZ01000010.1"/>
</dbReference>
<dbReference type="Proteomes" id="UP000198851">
    <property type="component" value="Unassembled WGS sequence"/>
</dbReference>
<keyword evidence="1" id="KW-1133">Transmembrane helix</keyword>
<feature type="transmembrane region" description="Helical" evidence="1">
    <location>
        <begin position="20"/>
        <end position="40"/>
    </location>
</feature>
<keyword evidence="1" id="KW-0472">Membrane</keyword>
<evidence type="ECO:0000256" key="1">
    <source>
        <dbReference type="SAM" id="Phobius"/>
    </source>
</evidence>
<organism evidence="2 3">
    <name type="scientific">Shimia haliotis</name>
    <dbReference type="NCBI Taxonomy" id="1280847"/>
    <lineage>
        <taxon>Bacteria</taxon>
        <taxon>Pseudomonadati</taxon>
        <taxon>Pseudomonadota</taxon>
        <taxon>Alphaproteobacteria</taxon>
        <taxon>Rhodobacterales</taxon>
        <taxon>Roseobacteraceae</taxon>
    </lineage>
</organism>
<feature type="transmembrane region" description="Helical" evidence="1">
    <location>
        <begin position="230"/>
        <end position="247"/>
    </location>
</feature>
<feature type="transmembrane region" description="Helical" evidence="1">
    <location>
        <begin position="83"/>
        <end position="100"/>
    </location>
</feature>
<dbReference type="InterPro" id="IPR010266">
    <property type="entry name" value="NnrS"/>
</dbReference>
<sequence>MTTSQNSSDRVWPKTGLWAASYRIMFPLAGLWAALCVALWQWGAIPVATLEWHVHEMTFGFAGAVLGGYLWTACPSWTGRAPVNGWPVAILAGLWCAARLCHFAAFEGAAFVTGAYFLWLASVLAFEAYRGQKAWRVGFILFVLGAGLGSFSWSAAMLGEGVPSFAIALPVVAFSALLIVVGGQIVPAFLARGRDVAATDRTRDPKYLSGIAVGLMGLAIAGIWTDRAGSAGALLALAVGLIALRMSRWHLRAAWGDPLLAMLVIGYFWLPIGLVLWALALLGHEVSAAQAVHALLMGAMGGLILAVSVRSVAQRTPQGLRARRGTGLAFALVFCATVARLLGQVDIAAAFWCVGWVIYVMLFAGGMSGPVPRPVFSGARHIQG</sequence>
<accession>A0A1I4GUP4</accession>
<evidence type="ECO:0000313" key="3">
    <source>
        <dbReference type="Proteomes" id="UP000198851"/>
    </source>
</evidence>